<proteinExistence type="inferred from homology"/>
<dbReference type="Proteomes" id="UP000005018">
    <property type="component" value="Chromosome 3"/>
</dbReference>
<feature type="compositionally biased region" description="Polar residues" evidence="9">
    <location>
        <begin position="68"/>
        <end position="84"/>
    </location>
</feature>
<dbReference type="PRINTS" id="PR00380">
    <property type="entry name" value="KINESINHEAVY"/>
</dbReference>
<protein>
    <recommendedName>
        <fullName evidence="7">Kinesin-like protein</fullName>
    </recommendedName>
</protein>
<dbReference type="AlphaFoldDB" id="H8X341"/>
<dbReference type="InterPro" id="IPR036961">
    <property type="entry name" value="Kinesin_motor_dom_sf"/>
</dbReference>
<dbReference type="PROSITE" id="PS50067">
    <property type="entry name" value="KINESIN_MOTOR_2"/>
    <property type="match status" value="1"/>
</dbReference>
<evidence type="ECO:0000259" key="10">
    <source>
        <dbReference type="PROSITE" id="PS50067"/>
    </source>
</evidence>
<dbReference type="GO" id="GO:0005524">
    <property type="term" value="F:ATP binding"/>
    <property type="evidence" value="ECO:0007669"/>
    <property type="project" value="UniProtKB-UniRule"/>
</dbReference>
<keyword evidence="4 8" id="KW-0175">Coiled coil</keyword>
<feature type="compositionally biased region" description="Low complexity" evidence="9">
    <location>
        <begin position="11"/>
        <end position="52"/>
    </location>
</feature>
<dbReference type="InterPro" id="IPR001752">
    <property type="entry name" value="Kinesin_motor_dom"/>
</dbReference>
<dbReference type="KEGG" id="cot:CORT_0C05270"/>
<evidence type="ECO:0000256" key="3">
    <source>
        <dbReference type="ARBA" id="ARBA00022840"/>
    </source>
</evidence>
<dbReference type="Gene3D" id="3.40.850.10">
    <property type="entry name" value="Kinesin motor domain"/>
    <property type="match status" value="1"/>
</dbReference>
<evidence type="ECO:0000256" key="6">
    <source>
        <dbReference type="PROSITE-ProRule" id="PRU00283"/>
    </source>
</evidence>
<dbReference type="PANTHER" id="PTHR47968:SF36">
    <property type="entry name" value="KINESIN HEAVY CHAIN ISOFORM X1"/>
    <property type="match status" value="1"/>
</dbReference>
<feature type="coiled-coil region" evidence="8">
    <location>
        <begin position="577"/>
        <end position="604"/>
    </location>
</feature>
<keyword evidence="3 6" id="KW-0067">ATP-binding</keyword>
<dbReference type="GO" id="GO:0007018">
    <property type="term" value="P:microtubule-based movement"/>
    <property type="evidence" value="ECO:0007669"/>
    <property type="project" value="InterPro"/>
</dbReference>
<evidence type="ECO:0000256" key="1">
    <source>
        <dbReference type="ARBA" id="ARBA00022701"/>
    </source>
</evidence>
<dbReference type="PROSITE" id="PS00411">
    <property type="entry name" value="KINESIN_MOTOR_1"/>
    <property type="match status" value="1"/>
</dbReference>
<dbReference type="OrthoDB" id="3176171at2759"/>
<sequence>MSYKTPMRTRSSLGNSSSASVSSLSTPTRPSSSVKSTFRPPSRPTTIRSSSPVLQHQQQPRSRPGSALANSRPGTPINSGNYCRQEPYTGTITVSIRPNPRSFTHGAQQNWHINSYNNSISHVDGSSFVFDNVFENDTNSNNNYQVYLKACKPIVEKFLDEGYNGTVFAYGMTGSGKTYSMKGNEEESGFVELAVNDLFDKLDRMGEMVTHKINVSYLEIYNERIIDLLNTGNGSTMTSNDLKIRDDPEYGVKVIGLMTPSVSSRQQLLSLIRKGDLNRKTSATDFNARSSRSHSILQIRLKVVNDLTSCETTSTLSMCDLAGSERASSSLERRKEGSYINRSLLALSNVINKLSASSNGVIDHHISYRDSKLTRLLQPALSGRSLVSILCTIHMGCGSNATAQQAVSETYKTLRFAARAKDIVINVEKNVGRGIELSDTETTKIIQELNNTIEQQRHELLLLKSNNIEGMSASDTSVVSDNALRAENKVLMEKINHLTRLTDLQKTETVIVKDSALNDIIGSGADNAQLYVANIEELYKRITHERNEYDSYIAHLEQQLKMAYMKTPNQNSSNSNNSELMDVLKEQEEEILQLKETIKDKDHIIRSFSKTSRLRKLVESNVKTNVSMNKPSYTSLDQDYKRSMGIHSQDSDVSMDKENEVGTTYDFSVGPKKARASFDLMQTL</sequence>
<dbReference type="InterPro" id="IPR027417">
    <property type="entry name" value="P-loop_NTPase"/>
</dbReference>
<organism evidence="11 12">
    <name type="scientific">Candida orthopsilosis (strain 90-125)</name>
    <name type="common">Yeast</name>
    <dbReference type="NCBI Taxonomy" id="1136231"/>
    <lineage>
        <taxon>Eukaryota</taxon>
        <taxon>Fungi</taxon>
        <taxon>Dikarya</taxon>
        <taxon>Ascomycota</taxon>
        <taxon>Saccharomycotina</taxon>
        <taxon>Pichiomycetes</taxon>
        <taxon>Debaryomycetaceae</taxon>
        <taxon>Candida/Lodderomyces clade</taxon>
        <taxon>Candida</taxon>
    </lineage>
</organism>
<comment type="similarity">
    <text evidence="6 7">Belongs to the TRAFAC class myosin-kinesin ATPase superfamily. Kinesin family.</text>
</comment>
<dbReference type="EMBL" id="HE681721">
    <property type="protein sequence ID" value="CCG25901.1"/>
    <property type="molecule type" value="Genomic_DNA"/>
</dbReference>
<dbReference type="SUPFAM" id="SSF52540">
    <property type="entry name" value="P-loop containing nucleoside triphosphate hydrolases"/>
    <property type="match status" value="1"/>
</dbReference>
<evidence type="ECO:0000256" key="4">
    <source>
        <dbReference type="ARBA" id="ARBA00023054"/>
    </source>
</evidence>
<dbReference type="GO" id="GO:0003777">
    <property type="term" value="F:microtubule motor activity"/>
    <property type="evidence" value="ECO:0007669"/>
    <property type="project" value="InterPro"/>
</dbReference>
<dbReference type="InterPro" id="IPR019821">
    <property type="entry name" value="Kinesin_motor_CS"/>
</dbReference>
<keyword evidence="12" id="KW-1185">Reference proteome</keyword>
<reference evidence="11 12" key="1">
    <citation type="journal article" date="2012" name="PLoS ONE">
        <title>Sequence and analysis of the genome of the pathogenic yeast Candida orthopsilosis.</title>
        <authorList>
            <person name="Riccombeni A."/>
            <person name="Vidanes G."/>
            <person name="Proux-Wera E."/>
            <person name="Wolfe K.H."/>
            <person name="Butler G."/>
        </authorList>
    </citation>
    <scope>NUCLEOTIDE SEQUENCE [LARGE SCALE GENOMIC DNA]</scope>
    <source>
        <strain evidence="11 12">Co 90-125</strain>
    </source>
</reference>
<feature type="domain" description="Kinesin motor" evidence="10">
    <location>
        <begin position="91"/>
        <end position="423"/>
    </location>
</feature>
<dbReference type="GO" id="GO:0005874">
    <property type="term" value="C:microtubule"/>
    <property type="evidence" value="ECO:0007669"/>
    <property type="project" value="UniProtKB-KW"/>
</dbReference>
<evidence type="ECO:0000313" key="11">
    <source>
        <dbReference type="EMBL" id="CCG25901.1"/>
    </source>
</evidence>
<dbReference type="GO" id="GO:0008017">
    <property type="term" value="F:microtubule binding"/>
    <property type="evidence" value="ECO:0007669"/>
    <property type="project" value="InterPro"/>
</dbReference>
<dbReference type="RefSeq" id="XP_003868805.1">
    <property type="nucleotide sequence ID" value="XM_003868757.1"/>
</dbReference>
<evidence type="ECO:0000313" key="12">
    <source>
        <dbReference type="Proteomes" id="UP000005018"/>
    </source>
</evidence>
<accession>H8X341</accession>
<evidence type="ECO:0000256" key="9">
    <source>
        <dbReference type="SAM" id="MobiDB-lite"/>
    </source>
</evidence>
<dbReference type="Pfam" id="PF00225">
    <property type="entry name" value="Kinesin"/>
    <property type="match status" value="1"/>
</dbReference>
<evidence type="ECO:0000256" key="5">
    <source>
        <dbReference type="ARBA" id="ARBA00023175"/>
    </source>
</evidence>
<evidence type="ECO:0000256" key="2">
    <source>
        <dbReference type="ARBA" id="ARBA00022741"/>
    </source>
</evidence>
<dbReference type="PANTHER" id="PTHR47968">
    <property type="entry name" value="CENTROMERE PROTEIN E"/>
    <property type="match status" value="1"/>
</dbReference>
<dbReference type="HOGENOM" id="CLU_001485_24_1_1"/>
<keyword evidence="1 7" id="KW-0493">Microtubule</keyword>
<evidence type="ECO:0000256" key="7">
    <source>
        <dbReference type="RuleBase" id="RU000394"/>
    </source>
</evidence>
<dbReference type="GeneID" id="14539796"/>
<evidence type="ECO:0000256" key="8">
    <source>
        <dbReference type="SAM" id="Coils"/>
    </source>
</evidence>
<dbReference type="eggNOG" id="KOG0242">
    <property type="taxonomic scope" value="Eukaryota"/>
</dbReference>
<feature type="binding site" evidence="6">
    <location>
        <begin position="171"/>
        <end position="178"/>
    </location>
    <ligand>
        <name>ATP</name>
        <dbReference type="ChEBI" id="CHEBI:30616"/>
    </ligand>
</feature>
<keyword evidence="5 6" id="KW-0505">Motor protein</keyword>
<dbReference type="InterPro" id="IPR027640">
    <property type="entry name" value="Kinesin-like_fam"/>
</dbReference>
<keyword evidence="2 6" id="KW-0547">Nucleotide-binding</keyword>
<name>H8X341_CANO9</name>
<dbReference type="SMART" id="SM00129">
    <property type="entry name" value="KISc"/>
    <property type="match status" value="1"/>
</dbReference>
<feature type="region of interest" description="Disordered" evidence="9">
    <location>
        <begin position="1"/>
        <end position="84"/>
    </location>
</feature>
<gene>
    <name evidence="11" type="ORF">CORT_0C05270</name>
</gene>